<protein>
    <submittedName>
        <fullName evidence="2">Uncharacterized protein</fullName>
    </submittedName>
</protein>
<evidence type="ECO:0000256" key="1">
    <source>
        <dbReference type="SAM" id="Phobius"/>
    </source>
</evidence>
<keyword evidence="1" id="KW-0812">Transmembrane</keyword>
<feature type="transmembrane region" description="Helical" evidence="1">
    <location>
        <begin position="444"/>
        <end position="464"/>
    </location>
</feature>
<name>A0AAE2D8E3_SCHME</name>
<gene>
    <name evidence="2" type="ORF">MN116_002421</name>
</gene>
<keyword evidence="1" id="KW-1133">Transmembrane helix</keyword>
<feature type="transmembrane region" description="Helical" evidence="1">
    <location>
        <begin position="6"/>
        <end position="29"/>
    </location>
</feature>
<feature type="transmembrane region" description="Helical" evidence="1">
    <location>
        <begin position="288"/>
        <end position="307"/>
    </location>
</feature>
<dbReference type="EMBL" id="JALJAT010000001">
    <property type="protein sequence ID" value="KAK4475358.1"/>
    <property type="molecule type" value="Genomic_DNA"/>
</dbReference>
<organism evidence="2 3">
    <name type="scientific">Schistosoma mekongi</name>
    <name type="common">Parasitic worm</name>
    <dbReference type="NCBI Taxonomy" id="38744"/>
    <lineage>
        <taxon>Eukaryota</taxon>
        <taxon>Metazoa</taxon>
        <taxon>Spiralia</taxon>
        <taxon>Lophotrochozoa</taxon>
        <taxon>Platyhelminthes</taxon>
        <taxon>Trematoda</taxon>
        <taxon>Digenea</taxon>
        <taxon>Strigeidida</taxon>
        <taxon>Schistosomatoidea</taxon>
        <taxon>Schistosomatidae</taxon>
        <taxon>Schistosoma</taxon>
    </lineage>
</organism>
<keyword evidence="1" id="KW-0472">Membrane</keyword>
<reference evidence="2" key="1">
    <citation type="submission" date="2022-04" db="EMBL/GenBank/DDBJ databases">
        <authorList>
            <person name="Xu L."/>
            <person name="Lv Z."/>
        </authorList>
    </citation>
    <scope>NUCLEOTIDE SEQUENCE</scope>
    <source>
        <strain evidence="2">LV_2022a</strain>
    </source>
</reference>
<dbReference type="AlphaFoldDB" id="A0AAE2D8E3"/>
<keyword evidence="3" id="KW-1185">Reference proteome</keyword>
<feature type="transmembrane region" description="Helical" evidence="1">
    <location>
        <begin position="262"/>
        <end position="281"/>
    </location>
</feature>
<comment type="caution">
    <text evidence="2">The sequence shown here is derived from an EMBL/GenBank/DDBJ whole genome shotgun (WGS) entry which is preliminary data.</text>
</comment>
<reference evidence="2" key="2">
    <citation type="journal article" date="2023" name="Infect Dis Poverty">
        <title>Chromosome-scale genome of the human blood fluke Schistosoma mekongi and its implications for public health.</title>
        <authorList>
            <person name="Zhou M."/>
            <person name="Xu L."/>
            <person name="Xu D."/>
            <person name="Chen W."/>
            <person name="Khan J."/>
            <person name="Hu Y."/>
            <person name="Huang H."/>
            <person name="Wei H."/>
            <person name="Zhang Y."/>
            <person name="Chusongsang P."/>
            <person name="Tanasarnprasert K."/>
            <person name="Hu X."/>
            <person name="Limpanont Y."/>
            <person name="Lv Z."/>
        </authorList>
    </citation>
    <scope>NUCLEOTIDE SEQUENCE</scope>
    <source>
        <strain evidence="2">LV_2022a</strain>
    </source>
</reference>
<dbReference type="Proteomes" id="UP001292079">
    <property type="component" value="Unassembled WGS sequence"/>
</dbReference>
<feature type="transmembrane region" description="Helical" evidence="1">
    <location>
        <begin position="319"/>
        <end position="339"/>
    </location>
</feature>
<evidence type="ECO:0000313" key="2">
    <source>
        <dbReference type="EMBL" id="KAK4475358.1"/>
    </source>
</evidence>
<proteinExistence type="predicted"/>
<accession>A0AAE2D8E3</accession>
<sequence>MDYLYILAPLGLGVILTLCSTAYCIYIHYSKRRLVERIKKAMLAKTVGKTSDVAANTEWYTKVGTDKKNSVVAYPNVLSHIPSIPVPQMKFYCHPGQSRTDIFVQKVGNEVYSSLTKEASHVRKIPYQDGRYITPYGASSIKSQDGNLRDCSFVEGIYVNYPVRPSNVTHVQNELRKYINETKVTTFCRVLTYSMLIYSENKPYQEHLNKCSNSIHEERNDRKNFYIKVLTVFLLQLFILYLVFFTFNYIPILNLWIGQHIWSMYLLCLTNGYNAIILLKVSTIERLYPINVIILSIFTIFHSSILATITYQNGAYDDVVSFFIVLLTSIILFLITMKYSFDITIIFYEYFYAFTVPLIFTPILMVIFAITGYEIVFTKMFMAFTFIHFQFFTIITVQTLQGGHDVEVEIEDYVLGAMQMFIVILCSSLSLLTLFDNNSNEVYIWYKTIFLLFNIPLVYFAILVNEINLKGKLKNNSK</sequence>
<feature type="transmembrane region" description="Helical" evidence="1">
    <location>
        <begin position="413"/>
        <end position="432"/>
    </location>
</feature>
<feature type="transmembrane region" description="Helical" evidence="1">
    <location>
        <begin position="351"/>
        <end position="375"/>
    </location>
</feature>
<feature type="transmembrane region" description="Helical" evidence="1">
    <location>
        <begin position="225"/>
        <end position="250"/>
    </location>
</feature>
<evidence type="ECO:0000313" key="3">
    <source>
        <dbReference type="Proteomes" id="UP001292079"/>
    </source>
</evidence>